<evidence type="ECO:0000313" key="5">
    <source>
        <dbReference type="EMBL" id="QAR30754.1"/>
    </source>
</evidence>
<feature type="transmembrane region" description="Helical" evidence="3">
    <location>
        <begin position="62"/>
        <end position="85"/>
    </location>
</feature>
<dbReference type="CDD" id="cd07385">
    <property type="entry name" value="MPP_YkuE_C"/>
    <property type="match status" value="1"/>
</dbReference>
<evidence type="ECO:0000259" key="4">
    <source>
        <dbReference type="Pfam" id="PF00149"/>
    </source>
</evidence>
<organism evidence="5 6">
    <name type="scientific">Ornithobacterium rhinotracheale</name>
    <dbReference type="NCBI Taxonomy" id="28251"/>
    <lineage>
        <taxon>Bacteria</taxon>
        <taxon>Pseudomonadati</taxon>
        <taxon>Bacteroidota</taxon>
        <taxon>Flavobacteriia</taxon>
        <taxon>Flavobacteriales</taxon>
        <taxon>Weeksellaceae</taxon>
        <taxon>Ornithobacterium</taxon>
    </lineage>
</organism>
<keyword evidence="3" id="KW-0472">Membrane</keyword>
<keyword evidence="1" id="KW-0479">Metal-binding</keyword>
<sequence length="406" mass="46430">MFKYIFILSLILIECYSYQAFRIFTKNNLFFAAYIIINALIYGSIIYLLFHGELNNFATPAFKRLIILFTLFIIPKALLALGMMIEDSFRLASYLFHAKGGATLPSRRRAISLIALGIASVTFLGVLDGILFGRYRFRVIRKKIKIKDLPPEFEGFTITQISDIHSGSFDDIEKVNYGVQLANEQKSDILVFTGDMVNNHYSEFVPYQKIFAQLNAKEGMFAVLGNHDYGGYGNLTPAQRKESLEKIQQMQREIGFTVLNNEMKTITRNGKRLNIIGVENWGNSPHFPKKGDLRKASAHAQEGDINILLSHDPSHFDHQMPEYANVVDFPKFIHLTLSGHTHGMQFGIEIPGFIKWSPVQYRYHHWAGLYENKGRQHYVNRGFGYLAFPGRVGEWPEITVLELTRA</sequence>
<evidence type="ECO:0000256" key="2">
    <source>
        <dbReference type="ARBA" id="ARBA00022801"/>
    </source>
</evidence>
<dbReference type="InterPro" id="IPR004843">
    <property type="entry name" value="Calcineurin-like_PHP"/>
</dbReference>
<dbReference type="SUPFAM" id="SSF56300">
    <property type="entry name" value="Metallo-dependent phosphatases"/>
    <property type="match status" value="1"/>
</dbReference>
<feature type="transmembrane region" description="Helical" evidence="3">
    <location>
        <begin position="110"/>
        <end position="133"/>
    </location>
</feature>
<feature type="domain" description="Calcineurin-like phosphoesterase" evidence="4">
    <location>
        <begin position="157"/>
        <end position="343"/>
    </location>
</feature>
<feature type="transmembrane region" description="Helical" evidence="3">
    <location>
        <begin position="27"/>
        <end position="50"/>
    </location>
</feature>
<dbReference type="AlphaFoldDB" id="A0A410JRK6"/>
<dbReference type="GO" id="GO:0008758">
    <property type="term" value="F:UDP-2,3-diacylglucosamine hydrolase activity"/>
    <property type="evidence" value="ECO:0007669"/>
    <property type="project" value="TreeGrafter"/>
</dbReference>
<evidence type="ECO:0000313" key="6">
    <source>
        <dbReference type="Proteomes" id="UP000287701"/>
    </source>
</evidence>
<keyword evidence="3" id="KW-1133">Transmembrane helix</keyword>
<reference evidence="5 6" key="1">
    <citation type="submission" date="2019-01" db="EMBL/GenBank/DDBJ databases">
        <title>Whole Genome of Ornithobacterium rhinotracheale FARPER-174b.</title>
        <authorList>
            <person name="Tataje-Lavanda L.A."/>
            <person name="Montalvan A."/>
            <person name="Montesinos R."/>
            <person name="Zimic M."/>
            <person name="Fernandez-Sanchez M."/>
            <person name="Fernandez-Diaz M."/>
        </authorList>
    </citation>
    <scope>NUCLEOTIDE SEQUENCE [LARGE SCALE GENOMIC DNA]</scope>
    <source>
        <strain evidence="5 6">FARPER-174b</strain>
    </source>
</reference>
<dbReference type="Pfam" id="PF00149">
    <property type="entry name" value="Metallophos"/>
    <property type="match status" value="1"/>
</dbReference>
<accession>A0A410JRK6</accession>
<proteinExistence type="predicted"/>
<dbReference type="GO" id="GO:0016020">
    <property type="term" value="C:membrane"/>
    <property type="evidence" value="ECO:0007669"/>
    <property type="project" value="GOC"/>
</dbReference>
<dbReference type="Gene3D" id="3.60.21.10">
    <property type="match status" value="1"/>
</dbReference>
<dbReference type="GO" id="GO:0009245">
    <property type="term" value="P:lipid A biosynthetic process"/>
    <property type="evidence" value="ECO:0007669"/>
    <property type="project" value="TreeGrafter"/>
</dbReference>
<dbReference type="InterPro" id="IPR029052">
    <property type="entry name" value="Metallo-depent_PP-like"/>
</dbReference>
<dbReference type="PANTHER" id="PTHR31302:SF31">
    <property type="entry name" value="PHOSPHODIESTERASE YAEI"/>
    <property type="match status" value="1"/>
</dbReference>
<dbReference type="PANTHER" id="PTHR31302">
    <property type="entry name" value="TRANSMEMBRANE PROTEIN WITH METALLOPHOSPHOESTERASE DOMAIN-RELATED"/>
    <property type="match status" value="1"/>
</dbReference>
<dbReference type="OrthoDB" id="9780884at2"/>
<dbReference type="RefSeq" id="WP_128501229.1">
    <property type="nucleotide sequence ID" value="NZ_CP035107.1"/>
</dbReference>
<evidence type="ECO:0000256" key="1">
    <source>
        <dbReference type="ARBA" id="ARBA00022723"/>
    </source>
</evidence>
<keyword evidence="3" id="KW-0812">Transmembrane</keyword>
<name>A0A410JRK6_ORNRH</name>
<dbReference type="EMBL" id="CP035107">
    <property type="protein sequence ID" value="QAR30754.1"/>
    <property type="molecule type" value="Genomic_DNA"/>
</dbReference>
<evidence type="ECO:0000256" key="3">
    <source>
        <dbReference type="SAM" id="Phobius"/>
    </source>
</evidence>
<keyword evidence="2" id="KW-0378">Hydrolase</keyword>
<dbReference type="Proteomes" id="UP000287701">
    <property type="component" value="Chromosome"/>
</dbReference>
<dbReference type="InterPro" id="IPR051158">
    <property type="entry name" value="Metallophosphoesterase_sf"/>
</dbReference>
<protein>
    <submittedName>
        <fullName evidence="5">Metallophosphoesterase</fullName>
    </submittedName>
</protein>
<dbReference type="GO" id="GO:0046872">
    <property type="term" value="F:metal ion binding"/>
    <property type="evidence" value="ECO:0007669"/>
    <property type="project" value="UniProtKB-KW"/>
</dbReference>
<gene>
    <name evidence="5" type="ORF">EQP59_05065</name>
</gene>